<accession>A0ABW8HZ89</accession>
<sequence>MAWISVHDKLPNTRQRVLARFETTFKDKQIPHVTIVDYIAPRSVLQSDYMDEEYATYNDYDEQNDCYWTESGWYESSHEAEVNWKLSEEVTHWMLLPSAKIES</sequence>
<dbReference type="EMBL" id="JBIYSL010000005">
    <property type="protein sequence ID" value="MFK0524781.1"/>
    <property type="molecule type" value="Genomic_DNA"/>
</dbReference>
<dbReference type="InterPro" id="IPR007539">
    <property type="entry name" value="DUF551"/>
</dbReference>
<dbReference type="Proteomes" id="UP001618531">
    <property type="component" value="Unassembled WGS sequence"/>
</dbReference>
<keyword evidence="3" id="KW-1185">Reference proteome</keyword>
<dbReference type="Pfam" id="PF04448">
    <property type="entry name" value="DUF551"/>
    <property type="match status" value="1"/>
</dbReference>
<feature type="domain" description="DUF551" evidence="1">
    <location>
        <begin position="2"/>
        <end position="99"/>
    </location>
</feature>
<evidence type="ECO:0000313" key="2">
    <source>
        <dbReference type="EMBL" id="MFK0524781.1"/>
    </source>
</evidence>
<evidence type="ECO:0000313" key="3">
    <source>
        <dbReference type="Proteomes" id="UP001618531"/>
    </source>
</evidence>
<protein>
    <submittedName>
        <fullName evidence="2">DUF551 domain-containing protein</fullName>
    </submittedName>
</protein>
<proteinExistence type="predicted"/>
<gene>
    <name evidence="2" type="ORF">ACINKY_21510</name>
</gene>
<organism evidence="2 3">
    <name type="scientific">Paenibacillus illinoisensis</name>
    <dbReference type="NCBI Taxonomy" id="59845"/>
    <lineage>
        <taxon>Bacteria</taxon>
        <taxon>Bacillati</taxon>
        <taxon>Bacillota</taxon>
        <taxon>Bacilli</taxon>
        <taxon>Bacillales</taxon>
        <taxon>Paenibacillaceae</taxon>
        <taxon>Paenibacillus</taxon>
    </lineage>
</organism>
<reference evidence="2 3" key="1">
    <citation type="submission" date="2024-11" db="EMBL/GenBank/DDBJ databases">
        <title>Identification and Characterization of a Novel Fosfomycin Bacillithiol Transferase FosB8 in Paenibacillus illinoisensis.</title>
        <authorList>
            <person name="Lu W."/>
        </authorList>
    </citation>
    <scope>NUCLEOTIDE SEQUENCE [LARGE SCALE GENOMIC DNA]</scope>
    <source>
        <strain evidence="2 3">WP77</strain>
    </source>
</reference>
<name>A0ABW8HZ89_9BACL</name>
<dbReference type="RefSeq" id="WP_402877418.1">
    <property type="nucleotide sequence ID" value="NZ_JBIYSL010000005.1"/>
</dbReference>
<evidence type="ECO:0000259" key="1">
    <source>
        <dbReference type="Pfam" id="PF04448"/>
    </source>
</evidence>
<comment type="caution">
    <text evidence="2">The sequence shown here is derived from an EMBL/GenBank/DDBJ whole genome shotgun (WGS) entry which is preliminary data.</text>
</comment>